<dbReference type="Pfam" id="PF26254">
    <property type="entry name" value="Ig_TRAPPC9-Trs120_1st"/>
    <property type="match status" value="1"/>
</dbReference>
<dbReference type="PANTHER" id="PTHR21512">
    <property type="entry name" value="TRAFFICKING PROTEIN PARTICLE COMPLEX SUBUNIT 9"/>
    <property type="match status" value="1"/>
</dbReference>
<dbReference type="InterPro" id="IPR013935">
    <property type="entry name" value="Trs120_TRAPPC9"/>
</dbReference>
<evidence type="ECO:0000313" key="3">
    <source>
        <dbReference type="EMBL" id="CAH7667092.1"/>
    </source>
</evidence>
<gene>
    <name evidence="3" type="ORF">PPACK8108_LOCUS1478</name>
</gene>
<feature type="domain" description="Trs120/TRAPPC9 first Ig-like" evidence="1">
    <location>
        <begin position="60"/>
        <end position="168"/>
    </location>
</feature>
<keyword evidence="4" id="KW-1185">Reference proteome</keyword>
<dbReference type="Proteomes" id="UP001153365">
    <property type="component" value="Unassembled WGS sequence"/>
</dbReference>
<evidence type="ECO:0000259" key="1">
    <source>
        <dbReference type="Pfam" id="PF26254"/>
    </source>
</evidence>
<comment type="caution">
    <text evidence="3">The sequence shown here is derived from an EMBL/GenBank/DDBJ whole genome shotgun (WGS) entry which is preliminary data.</text>
</comment>
<dbReference type="InterPro" id="IPR058565">
    <property type="entry name" value="Ig_TRAPPC9_Trs120_1st"/>
</dbReference>
<dbReference type="InterPro" id="IPR058567">
    <property type="entry name" value="Ig_TRAPPC9_Trs120_3rd"/>
</dbReference>
<sequence>MASDVSKRRVVDPNEDRVQALSRLIETFENVKSGQKVNLVQARVDSPRDRTDLQEELFGNLIKSSHPAGSSFVYYSHSRSATTKGNSCLRTVENEPVVVLATLQNPMSFELDIFMIRLSTNGIPVELESCQVKIEPRALKTIELRAIPKESGKLIIRGCEVQLIGYQDPQELIVNVNKIDKGKKKQSTKEQEEDGFLSCEVLEAMPLFSIVGGTEEVFDSGGLVIYEGQVRTFELDLKNFSDVNADWIEVTAYDSLSEEIRKKLDQLNHSNENGYYSQLYRHNLEFELVRRPMIICESSKSIGARETGKIKLRCLGKMGCQTIGFKLEYGVDGLNYKRRLESRFDLSVHQALKIVDVEVLKSGMVVIKLKNERRSGQIFEIEVQECNLMLIAIFEIFIVCKGGKLKPNECVRKSQKQILQPGSMGTQFVVTTENDYEDQRKIRKERRAYWIQEKFFESIQLSWREVGTNRNGEICLRELVMDEQAIESLRESEVKVEMTVKGAETLSSGNLMVKVDEFRELQVKLVNRSALLKQTRVEVRISRLNGWSIDLSTNEKIGIIDGLGNSRRSVKLRPATELDQSFMIGFFSSGKFTIELEVSEQLDPTKGELIPESQVNSLLVEVV</sequence>
<accession>A0AAV0AIC6</accession>
<proteinExistence type="predicted"/>
<dbReference type="EMBL" id="CALTRL010000203">
    <property type="protein sequence ID" value="CAH7667092.1"/>
    <property type="molecule type" value="Genomic_DNA"/>
</dbReference>
<name>A0AAV0AIC6_PHAPC</name>
<evidence type="ECO:0000259" key="2">
    <source>
        <dbReference type="Pfam" id="PF26282"/>
    </source>
</evidence>
<dbReference type="Pfam" id="PF26282">
    <property type="entry name" value="Ig_TRAPPC9-Trs120_3rd"/>
    <property type="match status" value="1"/>
</dbReference>
<reference evidence="3" key="1">
    <citation type="submission" date="2022-06" db="EMBL/GenBank/DDBJ databases">
        <authorList>
            <consortium name="SYNGENTA / RWTH Aachen University"/>
        </authorList>
    </citation>
    <scope>NUCLEOTIDE SEQUENCE</scope>
</reference>
<dbReference type="AlphaFoldDB" id="A0AAV0AIC6"/>
<feature type="domain" description="Trs120/TRAPPC9 third Ig-like" evidence="2">
    <location>
        <begin position="424"/>
        <end position="489"/>
    </location>
</feature>
<organism evidence="3 4">
    <name type="scientific">Phakopsora pachyrhizi</name>
    <name type="common">Asian soybean rust disease fungus</name>
    <dbReference type="NCBI Taxonomy" id="170000"/>
    <lineage>
        <taxon>Eukaryota</taxon>
        <taxon>Fungi</taxon>
        <taxon>Dikarya</taxon>
        <taxon>Basidiomycota</taxon>
        <taxon>Pucciniomycotina</taxon>
        <taxon>Pucciniomycetes</taxon>
        <taxon>Pucciniales</taxon>
        <taxon>Phakopsoraceae</taxon>
        <taxon>Phakopsora</taxon>
    </lineage>
</organism>
<dbReference type="GO" id="GO:0005802">
    <property type="term" value="C:trans-Golgi network"/>
    <property type="evidence" value="ECO:0007669"/>
    <property type="project" value="TreeGrafter"/>
</dbReference>
<protein>
    <submittedName>
        <fullName evidence="3">Transport protein Trs120 or TRAPPC9 TRAPP II complex subunit-domain-containing protein</fullName>
    </submittedName>
</protein>
<dbReference type="PANTHER" id="PTHR21512:SF5">
    <property type="entry name" value="TRAFFICKING PROTEIN PARTICLE COMPLEX SUBUNIT 9"/>
    <property type="match status" value="1"/>
</dbReference>
<evidence type="ECO:0000313" key="4">
    <source>
        <dbReference type="Proteomes" id="UP001153365"/>
    </source>
</evidence>
<dbReference type="Pfam" id="PF26280">
    <property type="entry name" value="Ig_TRAPPC9-Trs120_2nd"/>
    <property type="match status" value="1"/>
</dbReference>